<dbReference type="EMBL" id="CATOUU010000983">
    <property type="protein sequence ID" value="CAI9964968.1"/>
    <property type="molecule type" value="Genomic_DNA"/>
</dbReference>
<keyword evidence="1" id="KW-0472">Membrane</keyword>
<gene>
    <name evidence="3" type="ORF">HINF_LOCUS29600</name>
    <name evidence="2" type="ORF">HINF_LOCUS52613</name>
</gene>
<dbReference type="Proteomes" id="UP001642409">
    <property type="component" value="Unassembled WGS sequence"/>
</dbReference>
<feature type="transmembrane region" description="Helical" evidence="1">
    <location>
        <begin position="106"/>
        <end position="125"/>
    </location>
</feature>
<dbReference type="EMBL" id="CAXDID020000095">
    <property type="protein sequence ID" value="CAL6024400.1"/>
    <property type="molecule type" value="Genomic_DNA"/>
</dbReference>
<evidence type="ECO:0000313" key="4">
    <source>
        <dbReference type="Proteomes" id="UP001642409"/>
    </source>
</evidence>
<reference evidence="3 4" key="2">
    <citation type="submission" date="2024-07" db="EMBL/GenBank/DDBJ databases">
        <authorList>
            <person name="Akdeniz Z."/>
        </authorList>
    </citation>
    <scope>NUCLEOTIDE SEQUENCE [LARGE SCALE GENOMIC DNA]</scope>
</reference>
<accession>A0AA86R2X2</accession>
<sequence length="135" mass="16089">MRQKILNIYTFNEQLSSMQELKWHCWKTGFGYLIQPLVYNDRSKVNRVQLMIFLNGAFLSQSEQLFKGFCSSLVIYIKYLNIYQIYFINNRVPVAHLGENFCFRMTLYYTIIQGWSILVFFVETITTSNANEKSY</sequence>
<evidence type="ECO:0000313" key="3">
    <source>
        <dbReference type="EMBL" id="CAL6024400.1"/>
    </source>
</evidence>
<feature type="transmembrane region" description="Helical" evidence="1">
    <location>
        <begin position="65"/>
        <end position="86"/>
    </location>
</feature>
<reference evidence="2" key="1">
    <citation type="submission" date="2023-06" db="EMBL/GenBank/DDBJ databases">
        <authorList>
            <person name="Kurt Z."/>
        </authorList>
    </citation>
    <scope>NUCLEOTIDE SEQUENCE</scope>
</reference>
<organism evidence="2">
    <name type="scientific">Hexamita inflata</name>
    <dbReference type="NCBI Taxonomy" id="28002"/>
    <lineage>
        <taxon>Eukaryota</taxon>
        <taxon>Metamonada</taxon>
        <taxon>Diplomonadida</taxon>
        <taxon>Hexamitidae</taxon>
        <taxon>Hexamitinae</taxon>
        <taxon>Hexamita</taxon>
    </lineage>
</organism>
<comment type="caution">
    <text evidence="2">The sequence shown here is derived from an EMBL/GenBank/DDBJ whole genome shotgun (WGS) entry which is preliminary data.</text>
</comment>
<evidence type="ECO:0000313" key="2">
    <source>
        <dbReference type="EMBL" id="CAI9964968.1"/>
    </source>
</evidence>
<keyword evidence="1" id="KW-0812">Transmembrane</keyword>
<dbReference type="AlphaFoldDB" id="A0AA86R2X2"/>
<proteinExistence type="predicted"/>
<evidence type="ECO:0000256" key="1">
    <source>
        <dbReference type="SAM" id="Phobius"/>
    </source>
</evidence>
<protein>
    <submittedName>
        <fullName evidence="3">Hypothetical_protein</fullName>
    </submittedName>
</protein>
<keyword evidence="4" id="KW-1185">Reference proteome</keyword>
<keyword evidence="1" id="KW-1133">Transmembrane helix</keyword>
<name>A0AA86R2X2_9EUKA</name>